<dbReference type="Proteomes" id="UP000266313">
    <property type="component" value="Chromosome"/>
</dbReference>
<gene>
    <name evidence="2" type="ORF">sS8_5176</name>
</gene>
<sequence length="104" mass="11812">MQDRHLKYAITLFGPGVSMLHSEHPQAITRVNVSFDSLRERWQKYNRPYPDSNEFDGSKETLNRPSPSGRRLGEGLLDQSVAQAASPSCRLDQSSPNSKRKVKR</sequence>
<accession>A0A250KZJ2</accession>
<feature type="region of interest" description="Disordered" evidence="1">
    <location>
        <begin position="46"/>
        <end position="104"/>
    </location>
</feature>
<keyword evidence="3" id="KW-1185">Reference proteome</keyword>
<dbReference type="EMBL" id="AP017928">
    <property type="protein sequence ID" value="BBA37098.1"/>
    <property type="molecule type" value="Genomic_DNA"/>
</dbReference>
<evidence type="ECO:0000256" key="1">
    <source>
        <dbReference type="SAM" id="MobiDB-lite"/>
    </source>
</evidence>
<evidence type="ECO:0000313" key="3">
    <source>
        <dbReference type="Proteomes" id="UP000266313"/>
    </source>
</evidence>
<evidence type="ECO:0000313" key="2">
    <source>
        <dbReference type="EMBL" id="BBA37098.1"/>
    </source>
</evidence>
<dbReference type="KEGG" id="mmai:sS8_5176"/>
<name>A0A250KZJ2_9GAMM</name>
<protein>
    <submittedName>
        <fullName evidence="2">Uncharacterized protein</fullName>
    </submittedName>
</protein>
<reference evidence="2 3" key="1">
    <citation type="submission" date="2016-12" db="EMBL/GenBank/DDBJ databases">
        <title>Genome sequencing of Methylocaldum marinum.</title>
        <authorList>
            <person name="Takeuchi M."/>
            <person name="Kamagata Y."/>
            <person name="Hiraoka S."/>
            <person name="Oshima K."/>
            <person name="Hattori M."/>
            <person name="Iwasaki W."/>
        </authorList>
    </citation>
    <scope>NUCLEOTIDE SEQUENCE [LARGE SCALE GENOMIC DNA]</scope>
    <source>
        <strain evidence="2 3">S8</strain>
    </source>
</reference>
<feature type="compositionally biased region" description="Polar residues" evidence="1">
    <location>
        <begin position="80"/>
        <end position="97"/>
    </location>
</feature>
<proteinExistence type="predicted"/>
<dbReference type="AlphaFoldDB" id="A0A250KZJ2"/>
<organism evidence="2 3">
    <name type="scientific">Methylocaldum marinum</name>
    <dbReference type="NCBI Taxonomy" id="1432792"/>
    <lineage>
        <taxon>Bacteria</taxon>
        <taxon>Pseudomonadati</taxon>
        <taxon>Pseudomonadota</taxon>
        <taxon>Gammaproteobacteria</taxon>
        <taxon>Methylococcales</taxon>
        <taxon>Methylococcaceae</taxon>
        <taxon>Methylocaldum</taxon>
    </lineage>
</organism>